<proteinExistence type="predicted"/>
<keyword evidence="2" id="KW-1185">Reference proteome</keyword>
<comment type="caution">
    <text evidence="1">The sequence shown here is derived from an EMBL/GenBank/DDBJ whole genome shotgun (WGS) entry which is preliminary data.</text>
</comment>
<protein>
    <submittedName>
        <fullName evidence="1">Uncharacterized protein</fullName>
    </submittedName>
</protein>
<accession>A0A5C6CZ89</accession>
<name>A0A5C6CZ89_9BACT</name>
<gene>
    <name evidence="1" type="ORF">Pla144_07330</name>
</gene>
<reference evidence="1 2" key="1">
    <citation type="submission" date="2019-02" db="EMBL/GenBank/DDBJ databases">
        <title>Deep-cultivation of Planctomycetes and their phenomic and genomic characterization uncovers novel biology.</title>
        <authorList>
            <person name="Wiegand S."/>
            <person name="Jogler M."/>
            <person name="Boedeker C."/>
            <person name="Pinto D."/>
            <person name="Vollmers J."/>
            <person name="Rivas-Marin E."/>
            <person name="Kohn T."/>
            <person name="Peeters S.H."/>
            <person name="Heuer A."/>
            <person name="Rast P."/>
            <person name="Oberbeckmann S."/>
            <person name="Bunk B."/>
            <person name="Jeske O."/>
            <person name="Meyerdierks A."/>
            <person name="Storesund J.E."/>
            <person name="Kallscheuer N."/>
            <person name="Luecker S."/>
            <person name="Lage O.M."/>
            <person name="Pohl T."/>
            <person name="Merkel B.J."/>
            <person name="Hornburger P."/>
            <person name="Mueller R.-W."/>
            <person name="Bruemmer F."/>
            <person name="Labrenz M."/>
            <person name="Spormann A.M."/>
            <person name="Op Den Camp H."/>
            <person name="Overmann J."/>
            <person name="Amann R."/>
            <person name="Jetten M.S.M."/>
            <person name="Mascher T."/>
            <person name="Medema M.H."/>
            <person name="Devos D.P."/>
            <person name="Kaster A.-K."/>
            <person name="Ovreas L."/>
            <person name="Rohde M."/>
            <person name="Galperin M.Y."/>
            <person name="Jogler C."/>
        </authorList>
    </citation>
    <scope>NUCLEOTIDE SEQUENCE [LARGE SCALE GENOMIC DNA]</scope>
    <source>
        <strain evidence="1 2">Pla144</strain>
    </source>
</reference>
<dbReference type="AlphaFoldDB" id="A0A5C6CZ89"/>
<dbReference type="Proteomes" id="UP000318437">
    <property type="component" value="Unassembled WGS sequence"/>
</dbReference>
<evidence type="ECO:0000313" key="1">
    <source>
        <dbReference type="EMBL" id="TWU29952.1"/>
    </source>
</evidence>
<dbReference type="RefSeq" id="WP_146447901.1">
    <property type="nucleotide sequence ID" value="NZ_SJPS01000001.1"/>
</dbReference>
<sequence length="1161" mass="118313">MTRRSNEFQAALYYVTIFLCSSDIGLQNLRADTFEWTNPASGTFTTAGNWSNITGVDPPPPNVGDTALFNEAGTYTVLLNSDAAIDLLDIDAGTIKFVSNGGTHTYNMLTGDADVIINGADITLDATNFNVGDDLSVLKTSAPMMVQGGSDITVGDVTSIATAAGDAQVVFDASTFDFGGLVRMGLSGFDATLTLQNSSVGNIGGDLDFARSGTLGSGGFLNVNSGSTLTTNGRVLLGDITANGTPNYNTFITVDGMESTFTMNGANLLRVGDSQFDNVNAELRVRNNGTFTTGTDSTIVQRTGLLTIESGGTFNAEGSLSATQGATITINDGVLNASAGLDISDGLLDFQSGTITLDGPSASFNSGFIADLVIGETGAGVLELLNGAAGSAQRANLVIGRTPQGGRLTLDGGSTFTTDDGFGATGIILIGDSSPFQSGTLEVLGGSSFLPVGFRASGNSQITIDDTGSNMTATSFILEQSVDVMVSNGGVLGLDIFGSASIEDTATLIATGGATIEGAATVQVLGTSTTNPARVHILDGSKWTPLPIGPDTDFSLFLGDNSNTAGELLVDGAGSIVDTGTVGTLAIAQSSNSTAKATISSGAVAMTNSLAVGSAAGAVGTLIIDAGTLTVADAAEFGVTLSQQEGVVERGTSVVTITNGGSLRVQGGFGVGSGSTFNLIGGEIRVNNLDDIEGNLGTVNWTSGTLRSDSSTTLTPLIMQMFLPDARLKFGQTLRVDNSLTLMSPLELDGGTLVMDGLNNGSLLQLTSGTFHWTDSELVIGNGESLGDTLNLGSDLTVEVDGDLTVFGFVSGDGTIDASLAVVSGGEVAVASGDTLAVLGSTNSNRGQITLSGGQLNIAGTLSNIAGLGLVIGNGTLRADGGISNSSTMAFSSTANIIGDVMNNASGSIISSGGTTTFFDDVTNNGTIRTNQNSFTVYYGSYSGAGDTGTGTVIMEGDLKPGSSPGIMDFGGNLSFGPAAGLEIEIGGMIAGSQFDQVTITDIASLGGTLDVSLINSFMPSIGDTFEIITASSVLDTFSIENLPAIGGLLWNVNYGATNVVLEVLSPFTADFDQDGDVDGRDFFVWQRGGSPNGTSSGDLALWQSQYGSVLPLVAAANVVPEPSSVLLLTFFTLIPCMRRATGRYLDVEQVETSNHLFLSY</sequence>
<evidence type="ECO:0000313" key="2">
    <source>
        <dbReference type="Proteomes" id="UP000318437"/>
    </source>
</evidence>
<dbReference type="EMBL" id="SJPS01000001">
    <property type="protein sequence ID" value="TWU29952.1"/>
    <property type="molecule type" value="Genomic_DNA"/>
</dbReference>
<dbReference type="OrthoDB" id="291768at2"/>
<organism evidence="1 2">
    <name type="scientific">Bythopirellula polymerisocia</name>
    <dbReference type="NCBI Taxonomy" id="2528003"/>
    <lineage>
        <taxon>Bacteria</taxon>
        <taxon>Pseudomonadati</taxon>
        <taxon>Planctomycetota</taxon>
        <taxon>Planctomycetia</taxon>
        <taxon>Pirellulales</taxon>
        <taxon>Lacipirellulaceae</taxon>
        <taxon>Bythopirellula</taxon>
    </lineage>
</organism>